<dbReference type="GO" id="GO:0004081">
    <property type="term" value="F:bis(5'-nucleosyl)-tetraphosphatase (asymmetrical) activity"/>
    <property type="evidence" value="ECO:0007669"/>
    <property type="project" value="TreeGrafter"/>
</dbReference>
<gene>
    <name evidence="3" type="ORF">BDD43_3489</name>
</gene>
<dbReference type="GO" id="GO:0006754">
    <property type="term" value="P:ATP biosynthetic process"/>
    <property type="evidence" value="ECO:0007669"/>
    <property type="project" value="TreeGrafter"/>
</dbReference>
<proteinExistence type="predicted"/>
<name>A0A495J2T1_9SPHI</name>
<dbReference type="InterPro" id="IPR015797">
    <property type="entry name" value="NUDIX_hydrolase-like_dom_sf"/>
</dbReference>
<dbReference type="PROSITE" id="PS51462">
    <property type="entry name" value="NUDIX"/>
    <property type="match status" value="1"/>
</dbReference>
<evidence type="ECO:0000313" key="4">
    <source>
        <dbReference type="Proteomes" id="UP000268007"/>
    </source>
</evidence>
<evidence type="ECO:0000259" key="2">
    <source>
        <dbReference type="PROSITE" id="PS51462"/>
    </source>
</evidence>
<keyword evidence="4" id="KW-1185">Reference proteome</keyword>
<keyword evidence="1" id="KW-0378">Hydrolase</keyword>
<dbReference type="Proteomes" id="UP000268007">
    <property type="component" value="Unassembled WGS sequence"/>
</dbReference>
<dbReference type="OrthoDB" id="9816289at2"/>
<evidence type="ECO:0000313" key="3">
    <source>
        <dbReference type="EMBL" id="RKR83285.1"/>
    </source>
</evidence>
<dbReference type="PROSITE" id="PS00893">
    <property type="entry name" value="NUDIX_BOX"/>
    <property type="match status" value="1"/>
</dbReference>
<dbReference type="InterPro" id="IPR051325">
    <property type="entry name" value="Nudix_hydrolase_domain"/>
</dbReference>
<dbReference type="RefSeq" id="WP_121198799.1">
    <property type="nucleotide sequence ID" value="NZ_RBKU01000001.1"/>
</dbReference>
<organism evidence="3 4">
    <name type="scientific">Mucilaginibacter gracilis</name>
    <dbReference type="NCBI Taxonomy" id="423350"/>
    <lineage>
        <taxon>Bacteria</taxon>
        <taxon>Pseudomonadati</taxon>
        <taxon>Bacteroidota</taxon>
        <taxon>Sphingobacteriia</taxon>
        <taxon>Sphingobacteriales</taxon>
        <taxon>Sphingobacteriaceae</taxon>
        <taxon>Mucilaginibacter</taxon>
    </lineage>
</organism>
<dbReference type="InterPro" id="IPR000086">
    <property type="entry name" value="NUDIX_hydrolase_dom"/>
</dbReference>
<dbReference type="PANTHER" id="PTHR21340">
    <property type="entry name" value="DIADENOSINE 5,5-P1,P4-TETRAPHOSPHATE PYROPHOSPHOHYDROLASE MUTT"/>
    <property type="match status" value="1"/>
</dbReference>
<dbReference type="Gene3D" id="3.90.79.10">
    <property type="entry name" value="Nucleoside Triphosphate Pyrophosphohydrolase"/>
    <property type="match status" value="1"/>
</dbReference>
<dbReference type="InterPro" id="IPR020084">
    <property type="entry name" value="NUDIX_hydrolase_CS"/>
</dbReference>
<comment type="caution">
    <text evidence="3">The sequence shown here is derived from an EMBL/GenBank/DDBJ whole genome shotgun (WGS) entry which is preliminary data.</text>
</comment>
<dbReference type="GO" id="GO:0006167">
    <property type="term" value="P:AMP biosynthetic process"/>
    <property type="evidence" value="ECO:0007669"/>
    <property type="project" value="TreeGrafter"/>
</dbReference>
<protein>
    <submittedName>
        <fullName evidence="3">NUDIX domain-containing protein</fullName>
    </submittedName>
</protein>
<dbReference type="Pfam" id="PF00293">
    <property type="entry name" value="NUDIX"/>
    <property type="match status" value="1"/>
</dbReference>
<dbReference type="AlphaFoldDB" id="A0A495J2T1"/>
<dbReference type="CDD" id="cd03673">
    <property type="entry name" value="NUDIX_Ap6A_hydrolase"/>
    <property type="match status" value="1"/>
</dbReference>
<dbReference type="EMBL" id="RBKU01000001">
    <property type="protein sequence ID" value="RKR83285.1"/>
    <property type="molecule type" value="Genomic_DNA"/>
</dbReference>
<sequence length="214" mass="24889">MAGSIYKIYINQKTLLITESVPTNLRNFQQINHQAFDLKIVYPLILDQYPGYNFFVVCTDAKAFFKKIIKSVQVIEAAGGLTKNERKEYLFIFRNGKWDLPKGKIEKDEKIKIAAVREVEEECGIVVKKLGSKICKTYHAYIYKGEVVLKKTYWFKMKCVGQDKLKPQKEEGITDVRWFTRDKTNIITKNTFPSILQVMEQVELFKDIEEPLSG</sequence>
<accession>A0A495J2T1</accession>
<dbReference type="PANTHER" id="PTHR21340:SF0">
    <property type="entry name" value="BIS(5'-NUCLEOSYL)-TETRAPHOSPHATASE [ASYMMETRICAL]"/>
    <property type="match status" value="1"/>
</dbReference>
<evidence type="ECO:0000256" key="1">
    <source>
        <dbReference type="ARBA" id="ARBA00022801"/>
    </source>
</evidence>
<feature type="domain" description="Nudix hydrolase" evidence="2">
    <location>
        <begin position="73"/>
        <end position="200"/>
    </location>
</feature>
<dbReference type="SUPFAM" id="SSF55811">
    <property type="entry name" value="Nudix"/>
    <property type="match status" value="1"/>
</dbReference>
<reference evidence="3 4" key="1">
    <citation type="submission" date="2018-10" db="EMBL/GenBank/DDBJ databases">
        <title>Genomic Encyclopedia of Archaeal and Bacterial Type Strains, Phase II (KMG-II): from individual species to whole genera.</title>
        <authorList>
            <person name="Goeker M."/>
        </authorList>
    </citation>
    <scope>NUCLEOTIDE SEQUENCE [LARGE SCALE GENOMIC DNA]</scope>
    <source>
        <strain evidence="3 4">DSM 18602</strain>
    </source>
</reference>